<gene>
    <name evidence="2" type="ORF">SAMN05421512_10890</name>
</gene>
<evidence type="ECO:0000313" key="3">
    <source>
        <dbReference type="Proteomes" id="UP000219331"/>
    </source>
</evidence>
<reference evidence="2 3" key="1">
    <citation type="submission" date="2017-08" db="EMBL/GenBank/DDBJ databases">
        <authorList>
            <person name="de Groot N.N."/>
        </authorList>
    </citation>
    <scope>NUCLEOTIDE SEQUENCE [LARGE SCALE GENOMIC DNA]</scope>
    <source>
        <strain evidence="2 3">USBA 352</strain>
    </source>
</reference>
<dbReference type="AlphaFoldDB" id="A0A285T1W8"/>
<protein>
    <submittedName>
        <fullName evidence="2">Phage portal protein, lambda family</fullName>
    </submittedName>
</protein>
<feature type="region of interest" description="Disordered" evidence="1">
    <location>
        <begin position="451"/>
        <end position="470"/>
    </location>
</feature>
<proteinExistence type="predicted"/>
<dbReference type="GO" id="GO:0019068">
    <property type="term" value="P:virion assembly"/>
    <property type="evidence" value="ECO:0007669"/>
    <property type="project" value="InterPro"/>
</dbReference>
<keyword evidence="3" id="KW-1185">Reference proteome</keyword>
<dbReference type="Proteomes" id="UP000219331">
    <property type="component" value="Unassembled WGS sequence"/>
</dbReference>
<name>A0A285T1W8_9HYPH</name>
<dbReference type="GO" id="GO:0005198">
    <property type="term" value="F:structural molecule activity"/>
    <property type="evidence" value="ECO:0007669"/>
    <property type="project" value="InterPro"/>
</dbReference>
<dbReference type="InterPro" id="IPR006429">
    <property type="entry name" value="Phage_lambda_portal"/>
</dbReference>
<dbReference type="NCBIfam" id="TIGR01539">
    <property type="entry name" value="portal_lambda"/>
    <property type="match status" value="1"/>
</dbReference>
<dbReference type="RefSeq" id="WP_097175505.1">
    <property type="nucleotide sequence ID" value="NZ_OBML01000008.1"/>
</dbReference>
<dbReference type="Pfam" id="PF05136">
    <property type="entry name" value="Phage_portal_2"/>
    <property type="match status" value="1"/>
</dbReference>
<dbReference type="OrthoDB" id="9770450at2"/>
<dbReference type="EMBL" id="OBML01000008">
    <property type="protein sequence ID" value="SOC15276.1"/>
    <property type="molecule type" value="Genomic_DNA"/>
</dbReference>
<organism evidence="2 3">
    <name type="scientific">Stappia indica</name>
    <dbReference type="NCBI Taxonomy" id="538381"/>
    <lineage>
        <taxon>Bacteria</taxon>
        <taxon>Pseudomonadati</taxon>
        <taxon>Pseudomonadota</taxon>
        <taxon>Alphaproteobacteria</taxon>
        <taxon>Hyphomicrobiales</taxon>
        <taxon>Stappiaceae</taxon>
        <taxon>Stappia</taxon>
    </lineage>
</organism>
<evidence type="ECO:0000256" key="1">
    <source>
        <dbReference type="SAM" id="MobiDB-lite"/>
    </source>
</evidence>
<accession>A0A285T1W8</accession>
<evidence type="ECO:0000313" key="2">
    <source>
        <dbReference type="EMBL" id="SOC15276.1"/>
    </source>
</evidence>
<sequence>MRALARRVLDALFSARSLDAAGGGRRWRDAPTVTSAGILHGLAATVAARAMHFAMNNPTGVRITESLATNIAGDGIKPRSRHPQEAVRQQLHQRFLTWTDEADADGRTDFFGLQQNAVRDLATFGEALLIFTADPDTGAPQLRRLHPEQLDRAVTRVSDTGPMVYQGVEFDGTGRVTAYHIRRAAPGDMLAGIQQAPVRMPASDVIHLFRPMMPGQVRGLSWFAPVLLPARELDALNDALLMRAKVAALHAGFITDPDGATLYDGEQTGNAQQAGLEPGALIPLPPGKSVEFPDVPDQGGAGALAVSTYRMIAAGTNVTYEQATGDYSQVNYSSARAALLEFRRFCQSIQHHVMVFGMCRPVWRAVIRHQVLTGEIPAAIYQAERQSLEAVKWLPPAWPWVDPEKEARAAEIAINNRLRSRSEVIAERGYDAEDVDAEIAADEERLARLGIARAATPPAAPQPDEQEAAE</sequence>
<dbReference type="STRING" id="538381.GCA_001696535_02934"/>